<dbReference type="EMBL" id="MT143477">
    <property type="protein sequence ID" value="QJA97259.1"/>
    <property type="molecule type" value="Genomic_DNA"/>
</dbReference>
<dbReference type="PROSITE" id="PS51257">
    <property type="entry name" value="PROKAR_LIPOPROTEIN"/>
    <property type="match status" value="1"/>
</dbReference>
<keyword evidence="1" id="KW-0472">Membrane</keyword>
<organism evidence="2">
    <name type="scientific">viral metagenome</name>
    <dbReference type="NCBI Taxonomy" id="1070528"/>
    <lineage>
        <taxon>unclassified sequences</taxon>
        <taxon>metagenomes</taxon>
        <taxon>organismal metagenomes</taxon>
    </lineage>
</organism>
<gene>
    <name evidence="2" type="ORF">MM415B06454_0009</name>
</gene>
<proteinExistence type="predicted"/>
<protein>
    <recommendedName>
        <fullName evidence="3">Lipoprotein</fullName>
    </recommendedName>
</protein>
<evidence type="ECO:0000256" key="1">
    <source>
        <dbReference type="SAM" id="Phobius"/>
    </source>
</evidence>
<keyword evidence="1" id="KW-0812">Transmembrane</keyword>
<name>A0A6M3LT11_9ZZZZ</name>
<keyword evidence="1" id="KW-1133">Transmembrane helix</keyword>
<dbReference type="AlphaFoldDB" id="A0A6M3LT11"/>
<reference evidence="2" key="1">
    <citation type="submission" date="2020-03" db="EMBL/GenBank/DDBJ databases">
        <title>The deep terrestrial virosphere.</title>
        <authorList>
            <person name="Holmfeldt K."/>
            <person name="Nilsson E."/>
            <person name="Simone D."/>
            <person name="Lopez-Fernandez M."/>
            <person name="Wu X."/>
            <person name="de Brujin I."/>
            <person name="Lundin D."/>
            <person name="Andersson A."/>
            <person name="Bertilsson S."/>
            <person name="Dopson M."/>
        </authorList>
    </citation>
    <scope>NUCLEOTIDE SEQUENCE</scope>
    <source>
        <strain evidence="2">MM415B06454</strain>
    </source>
</reference>
<evidence type="ECO:0000313" key="2">
    <source>
        <dbReference type="EMBL" id="QJA97259.1"/>
    </source>
</evidence>
<feature type="transmembrane region" description="Helical" evidence="1">
    <location>
        <begin position="7"/>
        <end position="31"/>
    </location>
</feature>
<accession>A0A6M3LT11</accession>
<sequence length="51" mass="5657">MFKKQKWILTIITILVIIIGLSIMSGCQAGFNIGPNGNPYSDSNFDIQRAK</sequence>
<evidence type="ECO:0008006" key="3">
    <source>
        <dbReference type="Google" id="ProtNLM"/>
    </source>
</evidence>